<dbReference type="SUPFAM" id="SSF56112">
    <property type="entry name" value="Protein kinase-like (PK-like)"/>
    <property type="match status" value="1"/>
</dbReference>
<protein>
    <recommendedName>
        <fullName evidence="1">Aminoglycoside phosphotransferase domain-containing protein</fullName>
    </recommendedName>
</protein>
<dbReference type="Gene3D" id="3.90.1200.10">
    <property type="match status" value="1"/>
</dbReference>
<dbReference type="PANTHER" id="PTHR21310">
    <property type="entry name" value="AMINOGLYCOSIDE PHOSPHOTRANSFERASE-RELATED-RELATED"/>
    <property type="match status" value="1"/>
</dbReference>
<proteinExistence type="predicted"/>
<evidence type="ECO:0000313" key="3">
    <source>
        <dbReference type="Proteomes" id="UP000800096"/>
    </source>
</evidence>
<gene>
    <name evidence="2" type="ORF">BDU57DRAFT_351133</name>
</gene>
<dbReference type="InterPro" id="IPR051678">
    <property type="entry name" value="AGP_Transferase"/>
</dbReference>
<evidence type="ECO:0000259" key="1">
    <source>
        <dbReference type="Pfam" id="PF01636"/>
    </source>
</evidence>
<organism evidence="2 3">
    <name type="scientific">Ampelomyces quisqualis</name>
    <name type="common">Powdery mildew agent</name>
    <dbReference type="NCBI Taxonomy" id="50730"/>
    <lineage>
        <taxon>Eukaryota</taxon>
        <taxon>Fungi</taxon>
        <taxon>Dikarya</taxon>
        <taxon>Ascomycota</taxon>
        <taxon>Pezizomycotina</taxon>
        <taxon>Dothideomycetes</taxon>
        <taxon>Pleosporomycetidae</taxon>
        <taxon>Pleosporales</taxon>
        <taxon>Pleosporineae</taxon>
        <taxon>Phaeosphaeriaceae</taxon>
        <taxon>Ampelomyces</taxon>
    </lineage>
</organism>
<name>A0A6A5QD76_AMPQU</name>
<dbReference type="Pfam" id="PF01636">
    <property type="entry name" value="APH"/>
    <property type="match status" value="1"/>
</dbReference>
<dbReference type="InterPro" id="IPR002575">
    <property type="entry name" value="Aminoglycoside_PTrfase"/>
</dbReference>
<dbReference type="AlphaFoldDB" id="A0A6A5QD76"/>
<evidence type="ECO:0000313" key="2">
    <source>
        <dbReference type="EMBL" id="KAF1913309.1"/>
    </source>
</evidence>
<dbReference type="EMBL" id="ML979139">
    <property type="protein sequence ID" value="KAF1913309.1"/>
    <property type="molecule type" value="Genomic_DNA"/>
</dbReference>
<dbReference type="Proteomes" id="UP000800096">
    <property type="component" value="Unassembled WGS sequence"/>
</dbReference>
<feature type="domain" description="Aminoglycoside phosphotransferase" evidence="1">
    <location>
        <begin position="70"/>
        <end position="230"/>
    </location>
</feature>
<reference evidence="2" key="1">
    <citation type="journal article" date="2020" name="Stud. Mycol.">
        <title>101 Dothideomycetes genomes: a test case for predicting lifestyles and emergence of pathogens.</title>
        <authorList>
            <person name="Haridas S."/>
            <person name="Albert R."/>
            <person name="Binder M."/>
            <person name="Bloem J."/>
            <person name="Labutti K."/>
            <person name="Salamov A."/>
            <person name="Andreopoulos B."/>
            <person name="Baker S."/>
            <person name="Barry K."/>
            <person name="Bills G."/>
            <person name="Bluhm B."/>
            <person name="Cannon C."/>
            <person name="Castanera R."/>
            <person name="Culley D."/>
            <person name="Daum C."/>
            <person name="Ezra D."/>
            <person name="Gonzalez J."/>
            <person name="Henrissat B."/>
            <person name="Kuo A."/>
            <person name="Liang C."/>
            <person name="Lipzen A."/>
            <person name="Lutzoni F."/>
            <person name="Magnuson J."/>
            <person name="Mondo S."/>
            <person name="Nolan M."/>
            <person name="Ohm R."/>
            <person name="Pangilinan J."/>
            <person name="Park H.-J."/>
            <person name="Ramirez L."/>
            <person name="Alfaro M."/>
            <person name="Sun H."/>
            <person name="Tritt A."/>
            <person name="Yoshinaga Y."/>
            <person name="Zwiers L.-H."/>
            <person name="Turgeon B."/>
            <person name="Goodwin S."/>
            <person name="Spatafora J."/>
            <person name="Crous P."/>
            <person name="Grigoriev I."/>
        </authorList>
    </citation>
    <scope>NUCLEOTIDE SEQUENCE</scope>
    <source>
        <strain evidence="2">HMLAC05119</strain>
    </source>
</reference>
<accession>A0A6A5QD76</accession>
<sequence length="328" mass="36806">MHTFRSENLTAAISTFKSDGEIPTLNEQHWDGGQCRIFKVDFSNRESWSIRIPIHVHSECQDTIIDILQDEQCILHELSRIGFPWAPKYHGSSLTFDNVVGFPFMALSWIEGSPLVWTPTHPPRPVRDKVLGQVAEIQLALIERTQESRGTATQYFSHLLASRLSRVRNGNLPGITVQNCLDQEKLLYQVLCPELEHAPFAIDHGDLAPLNIIVDSRHNVTGIIDWGFASKVPVQLAGRLPRFLQLSKLVLPPNAALEEDRKAYVAALESRPSHVSSWMLLGLSSQDVDFRHCVLESAISKGMHRSLARLGWNLPYEQAQRNGGKGLG</sequence>
<keyword evidence="3" id="KW-1185">Reference proteome</keyword>
<dbReference type="OrthoDB" id="5598852at2759"/>
<dbReference type="PANTHER" id="PTHR21310:SF37">
    <property type="entry name" value="AMINOGLYCOSIDE PHOSPHOTRANSFERASE DOMAIN-CONTAINING PROTEIN"/>
    <property type="match status" value="1"/>
</dbReference>
<dbReference type="InterPro" id="IPR011009">
    <property type="entry name" value="Kinase-like_dom_sf"/>
</dbReference>